<accession>A0A927AXI4</accession>
<organism evidence="1 2">
    <name type="scientific">Spirosoma validum</name>
    <dbReference type="NCBI Taxonomy" id="2771355"/>
    <lineage>
        <taxon>Bacteria</taxon>
        <taxon>Pseudomonadati</taxon>
        <taxon>Bacteroidota</taxon>
        <taxon>Cytophagia</taxon>
        <taxon>Cytophagales</taxon>
        <taxon>Cytophagaceae</taxon>
        <taxon>Spirosoma</taxon>
    </lineage>
</organism>
<name>A0A927AXI4_9BACT</name>
<dbReference type="AlphaFoldDB" id="A0A927AXI4"/>
<dbReference type="RefSeq" id="WP_191037232.1">
    <property type="nucleotide sequence ID" value="NZ_JACXAA010000001.1"/>
</dbReference>
<protein>
    <submittedName>
        <fullName evidence="1">Uncharacterized protein</fullName>
    </submittedName>
</protein>
<reference evidence="1" key="1">
    <citation type="submission" date="2020-09" db="EMBL/GenBank/DDBJ databases">
        <authorList>
            <person name="Kim M.K."/>
        </authorList>
    </citation>
    <scope>NUCLEOTIDE SEQUENCE</scope>
    <source>
        <strain evidence="1">BT704</strain>
    </source>
</reference>
<keyword evidence="2" id="KW-1185">Reference proteome</keyword>
<sequence length="92" mass="10352">MKLTWTFYPKGEKHSVSLTVVYVPELDKLSIPSGGYLVITTNTAYVNWSTYKRFDTSDIEGRKDAFQQLTAVEEFTETIKGILANGATSQPR</sequence>
<dbReference type="EMBL" id="JACXAA010000001">
    <property type="protein sequence ID" value="MBD2751591.1"/>
    <property type="molecule type" value="Genomic_DNA"/>
</dbReference>
<gene>
    <name evidence="1" type="ORF">IC230_01710</name>
</gene>
<dbReference type="Proteomes" id="UP000653797">
    <property type="component" value="Unassembled WGS sequence"/>
</dbReference>
<evidence type="ECO:0000313" key="2">
    <source>
        <dbReference type="Proteomes" id="UP000653797"/>
    </source>
</evidence>
<comment type="caution">
    <text evidence="1">The sequence shown here is derived from an EMBL/GenBank/DDBJ whole genome shotgun (WGS) entry which is preliminary data.</text>
</comment>
<proteinExistence type="predicted"/>
<evidence type="ECO:0000313" key="1">
    <source>
        <dbReference type="EMBL" id="MBD2751591.1"/>
    </source>
</evidence>